<reference evidence="3 4" key="1">
    <citation type="submission" date="2019-02" db="EMBL/GenBank/DDBJ databases">
        <title>Deep-cultivation of Planctomycetes and their phenomic and genomic characterization uncovers novel biology.</title>
        <authorList>
            <person name="Wiegand S."/>
            <person name="Jogler M."/>
            <person name="Boedeker C."/>
            <person name="Pinto D."/>
            <person name="Vollmers J."/>
            <person name="Rivas-Marin E."/>
            <person name="Kohn T."/>
            <person name="Peeters S.H."/>
            <person name="Heuer A."/>
            <person name="Rast P."/>
            <person name="Oberbeckmann S."/>
            <person name="Bunk B."/>
            <person name="Jeske O."/>
            <person name="Meyerdierks A."/>
            <person name="Storesund J.E."/>
            <person name="Kallscheuer N."/>
            <person name="Luecker S."/>
            <person name="Lage O.M."/>
            <person name="Pohl T."/>
            <person name="Merkel B.J."/>
            <person name="Hornburger P."/>
            <person name="Mueller R.-W."/>
            <person name="Bruemmer F."/>
            <person name="Labrenz M."/>
            <person name="Spormann A.M."/>
            <person name="Op den Camp H."/>
            <person name="Overmann J."/>
            <person name="Amann R."/>
            <person name="Jetten M.S.M."/>
            <person name="Mascher T."/>
            <person name="Medema M.H."/>
            <person name="Devos D.P."/>
            <person name="Kaster A.-K."/>
            <person name="Ovreas L."/>
            <person name="Rohde M."/>
            <person name="Galperin M.Y."/>
            <person name="Jogler C."/>
        </authorList>
    </citation>
    <scope>NUCLEOTIDE SEQUENCE [LARGE SCALE GENOMIC DNA]</scope>
    <source>
        <strain evidence="3 4">Mal52</strain>
    </source>
</reference>
<feature type="transmembrane region" description="Helical" evidence="1">
    <location>
        <begin position="12"/>
        <end position="35"/>
    </location>
</feature>
<evidence type="ECO:0000256" key="1">
    <source>
        <dbReference type="SAM" id="Phobius"/>
    </source>
</evidence>
<feature type="domain" description="DUF1559" evidence="2">
    <location>
        <begin position="36"/>
        <end position="298"/>
    </location>
</feature>
<dbReference type="InterPro" id="IPR011453">
    <property type="entry name" value="DUF1559"/>
</dbReference>
<name>A0A517ZJ56_9PLAN</name>
<evidence type="ECO:0000259" key="2">
    <source>
        <dbReference type="Pfam" id="PF07596"/>
    </source>
</evidence>
<sequence length="327" mass="35580">MSTNVRRKSQGFTLIELLVVIAIIAILIALLLPAVQQAREAARRTQCRNNLKQLGLALHNYHDVHKVFPIASYYDFSGLDEDPPVWDSRLNSQWAWSVMILPYLDQGNLYKVLGIGDQTFEQAANDPAGLTGLRSPLPAFLCPSDIGEGINENRPFPDPISGTMVVPTDTTFAKSNYMACNGDRGDGDGIFPSGGGTVAIKNVSDGLSNTIMVGERRSKDGFWAGIWAGQELSEEGITNVWCLAGLTEYQMNTGKHSLDPSDTNAVDNPKIAFSSQHQGGAFFLLGDGSVHFINDSIQWNDSPNDSNDVGIYHLLGSMNDGLVVNEF</sequence>
<dbReference type="SUPFAM" id="SSF54523">
    <property type="entry name" value="Pili subunits"/>
    <property type="match status" value="1"/>
</dbReference>
<dbReference type="NCBIfam" id="TIGR04294">
    <property type="entry name" value="pre_pil_HX9DG"/>
    <property type="match status" value="1"/>
</dbReference>
<dbReference type="PANTHER" id="PTHR30093">
    <property type="entry name" value="GENERAL SECRETION PATHWAY PROTEIN G"/>
    <property type="match status" value="1"/>
</dbReference>
<protein>
    <submittedName>
        <fullName evidence="3">Type II secretion system protein G</fullName>
    </submittedName>
</protein>
<keyword evidence="4" id="KW-1185">Reference proteome</keyword>
<dbReference type="PANTHER" id="PTHR30093:SF2">
    <property type="entry name" value="TYPE II SECRETION SYSTEM PROTEIN H"/>
    <property type="match status" value="1"/>
</dbReference>
<dbReference type="Gene3D" id="3.30.700.10">
    <property type="entry name" value="Glycoprotein, Type 4 Pilin"/>
    <property type="match status" value="1"/>
</dbReference>
<dbReference type="KEGG" id="sdyn:Mal52_09340"/>
<dbReference type="AlphaFoldDB" id="A0A517ZJ56"/>
<organism evidence="3 4">
    <name type="scientific">Symmachiella dynata</name>
    <dbReference type="NCBI Taxonomy" id="2527995"/>
    <lineage>
        <taxon>Bacteria</taxon>
        <taxon>Pseudomonadati</taxon>
        <taxon>Planctomycetota</taxon>
        <taxon>Planctomycetia</taxon>
        <taxon>Planctomycetales</taxon>
        <taxon>Planctomycetaceae</taxon>
        <taxon>Symmachiella</taxon>
    </lineage>
</organism>
<proteinExistence type="predicted"/>
<evidence type="ECO:0000313" key="4">
    <source>
        <dbReference type="Proteomes" id="UP000319383"/>
    </source>
</evidence>
<dbReference type="Pfam" id="PF07963">
    <property type="entry name" value="N_methyl"/>
    <property type="match status" value="1"/>
</dbReference>
<dbReference type="InterPro" id="IPR045584">
    <property type="entry name" value="Pilin-like"/>
</dbReference>
<dbReference type="EMBL" id="CP036276">
    <property type="protein sequence ID" value="QDU42473.1"/>
    <property type="molecule type" value="Genomic_DNA"/>
</dbReference>
<keyword evidence="1" id="KW-0472">Membrane</keyword>
<dbReference type="RefSeq" id="WP_145374519.1">
    <property type="nucleotide sequence ID" value="NZ_CP036276.1"/>
</dbReference>
<gene>
    <name evidence="3" type="primary">xcpT_4</name>
    <name evidence="3" type="ORF">Mal52_09340</name>
</gene>
<dbReference type="NCBIfam" id="TIGR02532">
    <property type="entry name" value="IV_pilin_GFxxxE"/>
    <property type="match status" value="1"/>
</dbReference>
<accession>A0A517ZJ56</accession>
<evidence type="ECO:0000313" key="3">
    <source>
        <dbReference type="EMBL" id="QDU42473.1"/>
    </source>
</evidence>
<dbReference type="Pfam" id="PF07596">
    <property type="entry name" value="SBP_bac_10"/>
    <property type="match status" value="1"/>
</dbReference>
<dbReference type="InterPro" id="IPR012902">
    <property type="entry name" value="N_methyl_site"/>
</dbReference>
<keyword evidence="1" id="KW-1133">Transmembrane helix</keyword>
<dbReference type="PROSITE" id="PS00409">
    <property type="entry name" value="PROKAR_NTER_METHYL"/>
    <property type="match status" value="1"/>
</dbReference>
<dbReference type="InterPro" id="IPR027558">
    <property type="entry name" value="Pre_pil_HX9DG_C"/>
</dbReference>
<dbReference type="Proteomes" id="UP000319383">
    <property type="component" value="Chromosome"/>
</dbReference>
<keyword evidence="1" id="KW-0812">Transmembrane</keyword>